<keyword evidence="3" id="KW-1185">Reference proteome</keyword>
<sequence length="572" mass="66521">MFLRKMKNKKTGRTYLSIVHSYRDKVTKKTKSKTIESLGYLDELEKQYEDPISYFEEKVSEMNKKQETVSSPITLSINRGERVQTDGSNRKNLGYAALSKIYHELGIHTFLTNRQRHTKNDYDANSIMKLLIFGRLLNPGSKMKTYRNKDTFFEKMDFSLDDIYRSLTFFNKHKDALQLWMHERITKQYERNTSLVYYDVTNYYFEIDEQDELRRKGVSKEHRPDPIVQMGLFMDTDGIPITYGLYAGNTLDKQTLIPMLGKVQRNFSLGKTIVVADKGMTTGDNIWYTLSAKNGYILSYSIRGANKKFKEYVLNENGYRSIGEDFKIKSRLYPREITVTAKNGKKIKKTVDEKQVIFYSRKYATKAKADRAAALEKARDLVTNPSKYNRATSVGAAKYVKNLTFDKETGEILNSANQTLLFDEEKLRKEEELDGYYAILTSEYQESDERIVEIYRGLWKIEESFKVTKSDLESRPIYLSRQEHIEAHFLTCFVSLVIARILERRLKGKYSVTAILESLKKASCSHIQENYYLFDFYDEVLGDVKEELGIDLGQKCRSLGEIKKILGEVKKG</sequence>
<feature type="domain" description="Transposase IS4-like" evidence="1">
    <location>
        <begin position="230"/>
        <end position="497"/>
    </location>
</feature>
<dbReference type="SUPFAM" id="SSF53098">
    <property type="entry name" value="Ribonuclease H-like"/>
    <property type="match status" value="1"/>
</dbReference>
<dbReference type="Proteomes" id="UP001230005">
    <property type="component" value="Unassembled WGS sequence"/>
</dbReference>
<dbReference type="EMBL" id="JAUSUG010000056">
    <property type="protein sequence ID" value="MDQ0258120.1"/>
    <property type="molecule type" value="Genomic_DNA"/>
</dbReference>
<comment type="caution">
    <text evidence="2">The sequence shown here is derived from an EMBL/GenBank/DDBJ whole genome shotgun (WGS) entry which is preliminary data.</text>
</comment>
<dbReference type="NCBIfam" id="NF033559">
    <property type="entry name" value="transpos_IS1634"/>
    <property type="match status" value="1"/>
</dbReference>
<organism evidence="2 3">
    <name type="scientific">Evansella vedderi</name>
    <dbReference type="NCBI Taxonomy" id="38282"/>
    <lineage>
        <taxon>Bacteria</taxon>
        <taxon>Bacillati</taxon>
        <taxon>Bacillota</taxon>
        <taxon>Bacilli</taxon>
        <taxon>Bacillales</taxon>
        <taxon>Bacillaceae</taxon>
        <taxon>Evansella</taxon>
    </lineage>
</organism>
<evidence type="ECO:0000313" key="2">
    <source>
        <dbReference type="EMBL" id="MDQ0258120.1"/>
    </source>
</evidence>
<reference evidence="2 3" key="1">
    <citation type="submission" date="2023-07" db="EMBL/GenBank/DDBJ databases">
        <title>Genomic Encyclopedia of Type Strains, Phase IV (KMG-IV): sequencing the most valuable type-strain genomes for metagenomic binning, comparative biology and taxonomic classification.</title>
        <authorList>
            <person name="Goeker M."/>
        </authorList>
    </citation>
    <scope>NUCLEOTIDE SEQUENCE [LARGE SCALE GENOMIC DNA]</scope>
    <source>
        <strain evidence="2 3">DSM 9768</strain>
    </source>
</reference>
<evidence type="ECO:0000313" key="3">
    <source>
        <dbReference type="Proteomes" id="UP001230005"/>
    </source>
</evidence>
<gene>
    <name evidence="2" type="ORF">J2S74_005586</name>
</gene>
<dbReference type="PANTHER" id="PTHR34614">
    <property type="match status" value="1"/>
</dbReference>
<dbReference type="PANTHER" id="PTHR34614:SF2">
    <property type="entry name" value="TRANSPOSASE IS4-LIKE DOMAIN-CONTAINING PROTEIN"/>
    <property type="match status" value="1"/>
</dbReference>
<proteinExistence type="predicted"/>
<dbReference type="Pfam" id="PF01609">
    <property type="entry name" value="DDE_Tnp_1"/>
    <property type="match status" value="1"/>
</dbReference>
<dbReference type="InterPro" id="IPR047654">
    <property type="entry name" value="IS1634_transpos"/>
</dbReference>
<dbReference type="InterPro" id="IPR002559">
    <property type="entry name" value="Transposase_11"/>
</dbReference>
<dbReference type="InterPro" id="IPR012337">
    <property type="entry name" value="RNaseH-like_sf"/>
</dbReference>
<name>A0ABU0A3P5_9BACI</name>
<dbReference type="RefSeq" id="WP_307332911.1">
    <property type="nucleotide sequence ID" value="NZ_JAUSUG010000056.1"/>
</dbReference>
<protein>
    <submittedName>
        <fullName evidence="2">Transposase</fullName>
    </submittedName>
</protein>
<evidence type="ECO:0000259" key="1">
    <source>
        <dbReference type="Pfam" id="PF01609"/>
    </source>
</evidence>
<accession>A0ABU0A3P5</accession>